<reference evidence="3 4" key="1">
    <citation type="submission" date="2019-05" db="EMBL/GenBank/DDBJ databases">
        <title>Another draft genome of Portunus trituberculatus and its Hox gene families provides insights of decapod evolution.</title>
        <authorList>
            <person name="Jeong J.-H."/>
            <person name="Song I."/>
            <person name="Kim S."/>
            <person name="Choi T."/>
            <person name="Kim D."/>
            <person name="Ryu S."/>
            <person name="Kim W."/>
        </authorList>
    </citation>
    <scope>NUCLEOTIDE SEQUENCE [LARGE SCALE GENOMIC DNA]</scope>
    <source>
        <tissue evidence="3">Muscle</tissue>
    </source>
</reference>
<comment type="caution">
    <text evidence="3">The sequence shown here is derived from an EMBL/GenBank/DDBJ whole genome shotgun (WGS) entry which is preliminary data.</text>
</comment>
<dbReference type="Proteomes" id="UP000324222">
    <property type="component" value="Unassembled WGS sequence"/>
</dbReference>
<evidence type="ECO:0000313" key="4">
    <source>
        <dbReference type="Proteomes" id="UP000324222"/>
    </source>
</evidence>
<feature type="region of interest" description="Disordered" evidence="2">
    <location>
        <begin position="56"/>
        <end position="119"/>
    </location>
</feature>
<evidence type="ECO:0000313" key="3">
    <source>
        <dbReference type="EMBL" id="MPD06636.1"/>
    </source>
</evidence>
<proteinExistence type="predicted"/>
<name>A0A5B7KII4_PORTR</name>
<feature type="coiled-coil region" evidence="1">
    <location>
        <begin position="125"/>
        <end position="152"/>
    </location>
</feature>
<keyword evidence="4" id="KW-1185">Reference proteome</keyword>
<keyword evidence="1" id="KW-0175">Coiled coil</keyword>
<evidence type="ECO:0000256" key="2">
    <source>
        <dbReference type="SAM" id="MobiDB-lite"/>
    </source>
</evidence>
<gene>
    <name evidence="3" type="ORF">E2C01_102460</name>
</gene>
<feature type="region of interest" description="Disordered" evidence="2">
    <location>
        <begin position="1"/>
        <end position="39"/>
    </location>
</feature>
<protein>
    <submittedName>
        <fullName evidence="3">Uncharacterized protein</fullName>
    </submittedName>
</protein>
<dbReference type="AlphaFoldDB" id="A0A5B7KII4"/>
<evidence type="ECO:0000256" key="1">
    <source>
        <dbReference type="SAM" id="Coils"/>
    </source>
</evidence>
<organism evidence="3 4">
    <name type="scientific">Portunus trituberculatus</name>
    <name type="common">Swimming crab</name>
    <name type="synonym">Neptunus trituberculatus</name>
    <dbReference type="NCBI Taxonomy" id="210409"/>
    <lineage>
        <taxon>Eukaryota</taxon>
        <taxon>Metazoa</taxon>
        <taxon>Ecdysozoa</taxon>
        <taxon>Arthropoda</taxon>
        <taxon>Crustacea</taxon>
        <taxon>Multicrustacea</taxon>
        <taxon>Malacostraca</taxon>
        <taxon>Eumalacostraca</taxon>
        <taxon>Eucarida</taxon>
        <taxon>Decapoda</taxon>
        <taxon>Pleocyemata</taxon>
        <taxon>Brachyura</taxon>
        <taxon>Eubrachyura</taxon>
        <taxon>Portunoidea</taxon>
        <taxon>Portunidae</taxon>
        <taxon>Portuninae</taxon>
        <taxon>Portunus</taxon>
    </lineage>
</organism>
<accession>A0A5B7KII4</accession>
<dbReference type="EMBL" id="VSRR010152259">
    <property type="protein sequence ID" value="MPD06636.1"/>
    <property type="molecule type" value="Genomic_DNA"/>
</dbReference>
<sequence length="153" mass="16593">MDTPAKPVKGATRQPRSPLGMALAPPASESKSPVADCEEDNAGEWTLVSCKKKRCFSPIPARTASPDPDQGHLKTPSSEPDQGHLKTASPEPDQGHLKTASPKPDQGHLKTASPEPDQGHLMAAMQMLMEQISCLTQEVDGLKTQMQHHRDEW</sequence>